<dbReference type="RefSeq" id="WP_366194933.1">
    <property type="nucleotide sequence ID" value="NZ_JBFBVU010000059.1"/>
</dbReference>
<organism evidence="1 2">
    <name type="scientific">Meridianimarinicoccus marinus</name>
    <dbReference type="NCBI Taxonomy" id="3231483"/>
    <lineage>
        <taxon>Bacteria</taxon>
        <taxon>Pseudomonadati</taxon>
        <taxon>Pseudomonadota</taxon>
        <taxon>Alphaproteobacteria</taxon>
        <taxon>Rhodobacterales</taxon>
        <taxon>Paracoccaceae</taxon>
        <taxon>Meridianimarinicoccus</taxon>
    </lineage>
</organism>
<name>A0ABV3LBN7_9RHOB</name>
<dbReference type="EMBL" id="JBFBVU010000059">
    <property type="protein sequence ID" value="MEV8468979.1"/>
    <property type="molecule type" value="Genomic_DNA"/>
</dbReference>
<reference evidence="1 2" key="1">
    <citation type="submission" date="2024-07" db="EMBL/GenBank/DDBJ databases">
        <authorList>
            <person name="Kang M."/>
        </authorList>
    </citation>
    <scope>NUCLEOTIDE SEQUENCE [LARGE SCALE GENOMIC DNA]</scope>
    <source>
        <strain evidence="1 2">DFM31</strain>
    </source>
</reference>
<protein>
    <submittedName>
        <fullName evidence="1">Uncharacterized protein</fullName>
    </submittedName>
</protein>
<evidence type="ECO:0000313" key="2">
    <source>
        <dbReference type="Proteomes" id="UP001553161"/>
    </source>
</evidence>
<keyword evidence="2" id="KW-1185">Reference proteome</keyword>
<sequence length="112" mass="12143">MSATTYVCSITHVANPLNEDPELLEANVNNDDNLSCGNIVSVHIGTDDYITALTDEGIDELRDMLASARGSVDTCHSLLNNFAGDPDIIAGIKNQSPREKSGGYNHAHFHFR</sequence>
<evidence type="ECO:0000313" key="1">
    <source>
        <dbReference type="EMBL" id="MEV8468979.1"/>
    </source>
</evidence>
<comment type="caution">
    <text evidence="1">The sequence shown here is derived from an EMBL/GenBank/DDBJ whole genome shotgun (WGS) entry which is preliminary data.</text>
</comment>
<accession>A0ABV3LBN7</accession>
<proteinExistence type="predicted"/>
<dbReference type="Proteomes" id="UP001553161">
    <property type="component" value="Unassembled WGS sequence"/>
</dbReference>
<gene>
    <name evidence="1" type="ORF">AB0T83_19745</name>
</gene>